<feature type="chain" id="PRO_5020553787" evidence="8">
    <location>
        <begin position="22"/>
        <end position="152"/>
    </location>
</feature>
<dbReference type="PIRSF" id="PIRSF000027">
    <property type="entry name" value="Cytc_c_prime"/>
    <property type="match status" value="1"/>
</dbReference>
<dbReference type="EMBL" id="SLZU01000007">
    <property type="protein sequence ID" value="TCS63225.1"/>
    <property type="molecule type" value="Genomic_DNA"/>
</dbReference>
<gene>
    <name evidence="9" type="ORF">EDD52_10758</name>
</gene>
<reference evidence="9 10" key="1">
    <citation type="submission" date="2019-03" db="EMBL/GenBank/DDBJ databases">
        <title>Genomic Encyclopedia of Type Strains, Phase IV (KMG-IV): sequencing the most valuable type-strain genomes for metagenomic binning, comparative biology and taxonomic classification.</title>
        <authorList>
            <person name="Goeker M."/>
        </authorList>
    </citation>
    <scope>NUCLEOTIDE SEQUENCE [LARGE SCALE GENOMIC DNA]</scope>
    <source>
        <strain evidence="9 10">DSM 104836</strain>
    </source>
</reference>
<evidence type="ECO:0000256" key="7">
    <source>
        <dbReference type="PIRSR" id="PIRSR000027-2"/>
    </source>
</evidence>
<dbReference type="RefSeq" id="WP_132245043.1">
    <property type="nucleotide sequence ID" value="NZ_CBDUOC010000005.1"/>
</dbReference>
<dbReference type="GO" id="GO:0009055">
    <property type="term" value="F:electron transfer activity"/>
    <property type="evidence" value="ECO:0007669"/>
    <property type="project" value="InterPro"/>
</dbReference>
<dbReference type="InterPro" id="IPR010980">
    <property type="entry name" value="Cyt_c/b562"/>
</dbReference>
<dbReference type="InterPro" id="IPR015984">
    <property type="entry name" value="Cyt_c_prime_subgr"/>
</dbReference>
<protein>
    <submittedName>
        <fullName evidence="9">Cytochrome c556</fullName>
    </submittedName>
</protein>
<organism evidence="9 10">
    <name type="scientific">Primorskyibacter sedentarius</name>
    <dbReference type="NCBI Taxonomy" id="745311"/>
    <lineage>
        <taxon>Bacteria</taxon>
        <taxon>Pseudomonadati</taxon>
        <taxon>Pseudomonadota</taxon>
        <taxon>Alphaproteobacteria</taxon>
        <taxon>Rhodobacterales</taxon>
        <taxon>Roseobacteraceae</taxon>
        <taxon>Primorskyibacter</taxon>
    </lineage>
</organism>
<feature type="binding site" description="covalent" evidence="7">
    <location>
        <position position="141"/>
    </location>
    <ligand>
        <name>heme c</name>
        <dbReference type="ChEBI" id="CHEBI:61717"/>
    </ligand>
</feature>
<keyword evidence="1" id="KW-0813">Transport</keyword>
<feature type="signal peptide" evidence="8">
    <location>
        <begin position="1"/>
        <end position="21"/>
    </location>
</feature>
<feature type="binding site" description="axial binding residue" evidence="6">
    <location>
        <position position="145"/>
    </location>
    <ligand>
        <name>heme c</name>
        <dbReference type="ChEBI" id="CHEBI:61717"/>
    </ligand>
    <ligandPart>
        <name>Fe</name>
        <dbReference type="ChEBI" id="CHEBI:18248"/>
    </ligandPart>
</feature>
<dbReference type="GO" id="GO:0005506">
    <property type="term" value="F:iron ion binding"/>
    <property type="evidence" value="ECO:0007669"/>
    <property type="project" value="InterPro"/>
</dbReference>
<dbReference type="GO" id="GO:0042597">
    <property type="term" value="C:periplasmic space"/>
    <property type="evidence" value="ECO:0007669"/>
    <property type="project" value="InterPro"/>
</dbReference>
<comment type="caution">
    <text evidence="9">The sequence shown here is derived from an EMBL/GenBank/DDBJ whole genome shotgun (WGS) entry which is preliminary data.</text>
</comment>
<dbReference type="Gene3D" id="1.20.120.10">
    <property type="entry name" value="Cytochrome c/b562"/>
    <property type="match status" value="1"/>
</dbReference>
<dbReference type="AlphaFoldDB" id="A0A4R3JCV8"/>
<evidence type="ECO:0000313" key="9">
    <source>
        <dbReference type="EMBL" id="TCS63225.1"/>
    </source>
</evidence>
<sequence>MKKIVTATVIAGVIAGSAALAQGDGSAQIKARQGQMRIIALNLGILGGMAQGKMDYDAEAAQNAADSLAGVAMVHQPTLWTEGTSSLDVDGTRALPEIWEDNDDFMTKWTAFADATVAMQAAAGTGKDAIGPAMGALGGTCKGCHEKYQEPN</sequence>
<dbReference type="GO" id="GO:0020037">
    <property type="term" value="F:heme binding"/>
    <property type="evidence" value="ECO:0007669"/>
    <property type="project" value="InterPro"/>
</dbReference>
<evidence type="ECO:0000256" key="2">
    <source>
        <dbReference type="ARBA" id="ARBA00022617"/>
    </source>
</evidence>
<dbReference type="PRINTS" id="PR00608">
    <property type="entry name" value="CYTCHROMECII"/>
</dbReference>
<keyword evidence="10" id="KW-1185">Reference proteome</keyword>
<evidence type="ECO:0000256" key="6">
    <source>
        <dbReference type="PIRSR" id="PIRSR000027-1"/>
    </source>
</evidence>
<proteinExistence type="predicted"/>
<evidence type="ECO:0000313" key="10">
    <source>
        <dbReference type="Proteomes" id="UP000295696"/>
    </source>
</evidence>
<name>A0A4R3JCV8_9RHOB</name>
<dbReference type="OrthoDB" id="7596534at2"/>
<evidence type="ECO:0000256" key="3">
    <source>
        <dbReference type="ARBA" id="ARBA00022723"/>
    </source>
</evidence>
<keyword evidence="8" id="KW-0732">Signal</keyword>
<evidence type="ECO:0000256" key="5">
    <source>
        <dbReference type="ARBA" id="ARBA00023004"/>
    </source>
</evidence>
<keyword evidence="3 6" id="KW-0479">Metal-binding</keyword>
<dbReference type="GO" id="GO:0022900">
    <property type="term" value="P:electron transport chain"/>
    <property type="evidence" value="ECO:0007669"/>
    <property type="project" value="InterPro"/>
</dbReference>
<dbReference type="InterPro" id="IPR012127">
    <property type="entry name" value="Cyt_c_prime"/>
</dbReference>
<keyword evidence="2 7" id="KW-0349">Heme</keyword>
<accession>A0A4R3JCV8</accession>
<feature type="binding site" description="covalent" evidence="7">
    <location>
        <position position="144"/>
    </location>
    <ligand>
        <name>heme c</name>
        <dbReference type="ChEBI" id="CHEBI:61717"/>
    </ligand>
</feature>
<evidence type="ECO:0000256" key="1">
    <source>
        <dbReference type="ARBA" id="ARBA00022448"/>
    </source>
</evidence>
<keyword evidence="5 6" id="KW-0408">Iron</keyword>
<evidence type="ECO:0000256" key="4">
    <source>
        <dbReference type="ARBA" id="ARBA00022982"/>
    </source>
</evidence>
<keyword evidence="4" id="KW-0249">Electron transport</keyword>
<comment type="PTM">
    <text evidence="7">Binds 1 heme group per subunit.</text>
</comment>
<dbReference type="InterPro" id="IPR002321">
    <property type="entry name" value="Cyt_c_II"/>
</dbReference>
<dbReference type="Pfam" id="PF01322">
    <property type="entry name" value="Cytochrom_C_2"/>
    <property type="match status" value="1"/>
</dbReference>
<dbReference type="PROSITE" id="PS51009">
    <property type="entry name" value="CYTCII"/>
    <property type="match status" value="1"/>
</dbReference>
<evidence type="ECO:0000256" key="8">
    <source>
        <dbReference type="SAM" id="SignalP"/>
    </source>
</evidence>
<dbReference type="SUPFAM" id="SSF47175">
    <property type="entry name" value="Cytochromes"/>
    <property type="match status" value="1"/>
</dbReference>
<dbReference type="Proteomes" id="UP000295696">
    <property type="component" value="Unassembled WGS sequence"/>
</dbReference>